<name>A0A6M3IRJ1_9ZZZZ</name>
<accession>A0A6M3IRJ1</accession>
<protein>
    <recommendedName>
        <fullName evidence="2">Terminase</fullName>
    </recommendedName>
</protein>
<gene>
    <name evidence="1" type="ORF">MM415B01368_0011</name>
</gene>
<dbReference type="EMBL" id="MT141352">
    <property type="protein sequence ID" value="QJA59062.1"/>
    <property type="molecule type" value="Genomic_DNA"/>
</dbReference>
<proteinExistence type="predicted"/>
<evidence type="ECO:0000313" key="1">
    <source>
        <dbReference type="EMBL" id="QJA59062.1"/>
    </source>
</evidence>
<dbReference type="AlphaFoldDB" id="A0A6M3IRJ1"/>
<sequence>MQEYIDILKECGVVRRKAEKMAVDLKNSLKKRGMEVKVEEEKPKKKKVVKDIFEIDNTYLKEDDK</sequence>
<evidence type="ECO:0008006" key="2">
    <source>
        <dbReference type="Google" id="ProtNLM"/>
    </source>
</evidence>
<organism evidence="1">
    <name type="scientific">viral metagenome</name>
    <dbReference type="NCBI Taxonomy" id="1070528"/>
    <lineage>
        <taxon>unclassified sequences</taxon>
        <taxon>metagenomes</taxon>
        <taxon>organismal metagenomes</taxon>
    </lineage>
</organism>
<reference evidence="1" key="1">
    <citation type="submission" date="2020-03" db="EMBL/GenBank/DDBJ databases">
        <title>The deep terrestrial virosphere.</title>
        <authorList>
            <person name="Holmfeldt K."/>
            <person name="Nilsson E."/>
            <person name="Simone D."/>
            <person name="Lopez-Fernandez M."/>
            <person name="Wu X."/>
            <person name="de Brujin I."/>
            <person name="Lundin D."/>
            <person name="Andersson A."/>
            <person name="Bertilsson S."/>
            <person name="Dopson M."/>
        </authorList>
    </citation>
    <scope>NUCLEOTIDE SEQUENCE</scope>
    <source>
        <strain evidence="1">MM415B01368</strain>
    </source>
</reference>